<evidence type="ECO:0000313" key="2">
    <source>
        <dbReference type="EMBL" id="MFC4986623.1"/>
    </source>
</evidence>
<gene>
    <name evidence="2" type="ORF">ACFPFO_02285</name>
</gene>
<dbReference type="PROSITE" id="PS50987">
    <property type="entry name" value="HTH_ARSR_2"/>
    <property type="match status" value="1"/>
</dbReference>
<name>A0ABD5QAB9_9EURY</name>
<dbReference type="Gene3D" id="1.10.10.10">
    <property type="entry name" value="Winged helix-like DNA-binding domain superfamily/Winged helix DNA-binding domain"/>
    <property type="match status" value="1"/>
</dbReference>
<dbReference type="AlphaFoldDB" id="A0ABD5QAB9"/>
<keyword evidence="3" id="KW-1185">Reference proteome</keyword>
<dbReference type="EMBL" id="JBHSJG010000005">
    <property type="protein sequence ID" value="MFC4986623.1"/>
    <property type="molecule type" value="Genomic_DNA"/>
</dbReference>
<feature type="domain" description="HTH arsR-type" evidence="1">
    <location>
        <begin position="1"/>
        <end position="97"/>
    </location>
</feature>
<dbReference type="InterPro" id="IPR036390">
    <property type="entry name" value="WH_DNA-bd_sf"/>
</dbReference>
<evidence type="ECO:0000259" key="1">
    <source>
        <dbReference type="PROSITE" id="PS50987"/>
    </source>
</evidence>
<accession>A0ABD5QAB9</accession>
<proteinExistence type="predicted"/>
<protein>
    <submittedName>
        <fullName evidence="2">ArsR family transcriptional regulator</fullName>
    </submittedName>
</protein>
<dbReference type="InterPro" id="IPR036388">
    <property type="entry name" value="WH-like_DNA-bd_sf"/>
</dbReference>
<dbReference type="RefSeq" id="WP_224828085.1">
    <property type="nucleotide sequence ID" value="NZ_JAIVEF010000003.1"/>
</dbReference>
<sequence length="100" mass="12084">MDRVFKSLSHPDRRKVLFALYNHDPPLDMEAPTEETIIYQKYLEEQQVELVHRHLPMLEESGSIQWDRENKAVYQGPRFEEIESLLEVLEDHDEFFEPER</sequence>
<dbReference type="SUPFAM" id="SSF46785">
    <property type="entry name" value="Winged helix' DNA-binding domain"/>
    <property type="match status" value="1"/>
</dbReference>
<organism evidence="2 3">
    <name type="scientific">Saliphagus infecundisoli</name>
    <dbReference type="NCBI Taxonomy" id="1849069"/>
    <lineage>
        <taxon>Archaea</taxon>
        <taxon>Methanobacteriati</taxon>
        <taxon>Methanobacteriota</taxon>
        <taxon>Stenosarchaea group</taxon>
        <taxon>Halobacteria</taxon>
        <taxon>Halobacteriales</taxon>
        <taxon>Natrialbaceae</taxon>
        <taxon>Saliphagus</taxon>
    </lineage>
</organism>
<dbReference type="InterPro" id="IPR001845">
    <property type="entry name" value="HTH_ArsR_DNA-bd_dom"/>
</dbReference>
<reference evidence="2 3" key="1">
    <citation type="journal article" date="2019" name="Int. J. Syst. Evol. Microbiol.">
        <title>The Global Catalogue of Microorganisms (GCM) 10K type strain sequencing project: providing services to taxonomists for standard genome sequencing and annotation.</title>
        <authorList>
            <consortium name="The Broad Institute Genomics Platform"/>
            <consortium name="The Broad Institute Genome Sequencing Center for Infectious Disease"/>
            <person name="Wu L."/>
            <person name="Ma J."/>
        </authorList>
    </citation>
    <scope>NUCLEOTIDE SEQUENCE [LARGE SCALE GENOMIC DNA]</scope>
    <source>
        <strain evidence="2 3">CGMCC 1.15824</strain>
    </source>
</reference>
<evidence type="ECO:0000313" key="3">
    <source>
        <dbReference type="Proteomes" id="UP001595925"/>
    </source>
</evidence>
<dbReference type="Proteomes" id="UP001595925">
    <property type="component" value="Unassembled WGS sequence"/>
</dbReference>
<comment type="caution">
    <text evidence="2">The sequence shown here is derived from an EMBL/GenBank/DDBJ whole genome shotgun (WGS) entry which is preliminary data.</text>
</comment>